<proteinExistence type="predicted"/>
<keyword evidence="2" id="KW-1185">Reference proteome</keyword>
<dbReference type="Proteomes" id="UP001148629">
    <property type="component" value="Unassembled WGS sequence"/>
</dbReference>
<evidence type="ECO:0000313" key="2">
    <source>
        <dbReference type="Proteomes" id="UP001148629"/>
    </source>
</evidence>
<protein>
    <submittedName>
        <fullName evidence="1">Uncharacterized protein</fullName>
    </submittedName>
</protein>
<name>A0ACC1SX99_9HYPO</name>
<comment type="caution">
    <text evidence="1">The sequence shown here is derived from an EMBL/GenBank/DDBJ whole genome shotgun (WGS) entry which is preliminary data.</text>
</comment>
<evidence type="ECO:0000313" key="1">
    <source>
        <dbReference type="EMBL" id="KAJ3548233.1"/>
    </source>
</evidence>
<sequence>MPLRLRFNVDEPVVDREDNDWVHYDQHDDSDDDDFDDEYDKYNKFGVLNTAIRAVTIASDAGGRIASALTNLGVRAPRIERDEEGKCTACKDLDGFTAYLHELDMSAKAGCPSCGILAEGVRRCVKDKNALRSGRLLVQEDWNSGCAGRQFYTDQADVARDCRGRLGVESFIERGRTCELNLFGVEGSPASWDKVGMAADISGDTSSDAAFRWFLNRLNHCVQKHGLCNVPDDTQLPPRVLDLGPPGTTELDADVKLRPALGEQDRYVCLSYCWGGTIDIRLLQARYQDYLLKIPWNILPQGYRDAIQLTRKLGIRYIWIDSLCIIQDDQDDWREQASLMAQIFQNAYVTIAGTKSRNPKDGYFSVSPPEYQATRIEHEAKDGTVRLAYVRQTIPHFFSTAGSHEPDFTPGNFPLLTRGWVFQERLLSPRVLHLGDVEMAWECNEVCACECIGETKTYESEPRWAYTKGGHTRNMAAAEAEKDVQPEWRSTVEHYTRTELTYRKDIFPAISGVVKNMKRYRSDRYLAGVWESSVLEDLAWLAATPTKPRPKEWNAPTWSWASVTVPVSYPNKRTILSKKYIQEMEPLQHRTAFLEASVTPVSEDDTAQLTAAQMVLFGPMISATLIVDPEPPDEKQHYLAVHGCTGLIFAPDYDLAAEGPSCVPVGSAVYLLYLCQEPKFRDEKRRDRRRRTFTLVLRRLHEEDDPDSPKEVSDDGPRDGTYERIGIMIQGPDEDCPEGYVAAHGVDCVAKLPLVEISKSNPSYEFFRKLFYDNWTEPTKTAQVTRIFGVIEADLDASYRGRRFNDYVRRSRSCTMRRFHGTRRSCRFGEPEQMADLCANEDCGLCGILRHSFKLPKIGSGNMFGDGIYTTIASSKADAFSRNHHVRSNFHAVLVCRVAGCRAQYLRHACERRTAPDPGYDLVKALTVREGGDVLNPETVVYREDAIIPVAVILYTRKGWRPL</sequence>
<reference evidence="1" key="1">
    <citation type="submission" date="2022-08" db="EMBL/GenBank/DDBJ databases">
        <title>Genome Sequence of Fusarium decemcellulare.</title>
        <authorList>
            <person name="Buettner E."/>
        </authorList>
    </citation>
    <scope>NUCLEOTIDE SEQUENCE</scope>
    <source>
        <strain evidence="1">Babe19</strain>
    </source>
</reference>
<organism evidence="1 2">
    <name type="scientific">Fusarium decemcellulare</name>
    <dbReference type="NCBI Taxonomy" id="57161"/>
    <lineage>
        <taxon>Eukaryota</taxon>
        <taxon>Fungi</taxon>
        <taxon>Dikarya</taxon>
        <taxon>Ascomycota</taxon>
        <taxon>Pezizomycotina</taxon>
        <taxon>Sordariomycetes</taxon>
        <taxon>Hypocreomycetidae</taxon>
        <taxon>Hypocreales</taxon>
        <taxon>Nectriaceae</taxon>
        <taxon>Fusarium</taxon>
        <taxon>Fusarium decemcellulare species complex</taxon>
    </lineage>
</organism>
<dbReference type="EMBL" id="JANRMS010000054">
    <property type="protein sequence ID" value="KAJ3548233.1"/>
    <property type="molecule type" value="Genomic_DNA"/>
</dbReference>
<accession>A0ACC1SX99</accession>
<gene>
    <name evidence="1" type="ORF">NM208_g1103</name>
</gene>